<reference evidence="2 3" key="1">
    <citation type="submission" date="2017-10" db="EMBL/GenBank/DDBJ databases">
        <title>Genomics of the genus Arcobacter.</title>
        <authorList>
            <person name="Perez-Cataluna A."/>
            <person name="Figueras M.J."/>
        </authorList>
    </citation>
    <scope>NUCLEOTIDE SEQUENCE [LARGE SCALE GENOMIC DNA]</scope>
    <source>
        <strain evidence="2 3">F26</strain>
    </source>
</reference>
<sequence length="135" mass="16266">MFKQVKSAVFWYYLFKFRKRVISIVLLLVIALFAGVIYGDVVQYLKLTNNLQYLQIALISKWLIVIFNIVFSIYLLLTIFKKDELVQEKKKDTIFKKNKVKNLDEDKKDEKFTQREKEFLYKKKIRSKADLLVDR</sequence>
<name>A0A4Q0ZF31_9BACT</name>
<dbReference type="OrthoDB" id="5349252at2"/>
<protein>
    <submittedName>
        <fullName evidence="2">Uncharacterized protein</fullName>
    </submittedName>
</protein>
<keyword evidence="1" id="KW-0812">Transmembrane</keyword>
<dbReference type="EMBL" id="PDJZ01000011">
    <property type="protein sequence ID" value="RXJ83471.1"/>
    <property type="molecule type" value="Genomic_DNA"/>
</dbReference>
<evidence type="ECO:0000313" key="3">
    <source>
        <dbReference type="Proteomes" id="UP000290870"/>
    </source>
</evidence>
<feature type="transmembrane region" description="Helical" evidence="1">
    <location>
        <begin position="21"/>
        <end position="39"/>
    </location>
</feature>
<gene>
    <name evidence="2" type="ORF">CRU90_09660</name>
</gene>
<keyword evidence="1" id="KW-0472">Membrane</keyword>
<feature type="transmembrane region" description="Helical" evidence="1">
    <location>
        <begin position="59"/>
        <end position="80"/>
    </location>
</feature>
<accession>A0A4Q0ZF31</accession>
<comment type="caution">
    <text evidence="2">The sequence shown here is derived from an EMBL/GenBank/DDBJ whole genome shotgun (WGS) entry which is preliminary data.</text>
</comment>
<evidence type="ECO:0000313" key="2">
    <source>
        <dbReference type="EMBL" id="RXJ83471.1"/>
    </source>
</evidence>
<dbReference type="Proteomes" id="UP000290870">
    <property type="component" value="Unassembled WGS sequence"/>
</dbReference>
<evidence type="ECO:0000256" key="1">
    <source>
        <dbReference type="SAM" id="Phobius"/>
    </source>
</evidence>
<organism evidence="2 3">
    <name type="scientific">Arcobacter cloacae</name>
    <dbReference type="NCBI Taxonomy" id="1054034"/>
    <lineage>
        <taxon>Bacteria</taxon>
        <taxon>Pseudomonadati</taxon>
        <taxon>Campylobacterota</taxon>
        <taxon>Epsilonproteobacteria</taxon>
        <taxon>Campylobacterales</taxon>
        <taxon>Arcobacteraceae</taxon>
        <taxon>Arcobacter</taxon>
    </lineage>
</organism>
<dbReference type="RefSeq" id="WP_128987080.1">
    <property type="nucleotide sequence ID" value="NZ_PDJZ01000011.1"/>
</dbReference>
<proteinExistence type="predicted"/>
<keyword evidence="1" id="KW-1133">Transmembrane helix</keyword>
<dbReference type="AlphaFoldDB" id="A0A4Q0ZF31"/>